<evidence type="ECO:0000256" key="2">
    <source>
        <dbReference type="ARBA" id="ARBA00022692"/>
    </source>
</evidence>
<gene>
    <name evidence="9" type="ORF">BDV23DRAFT_188366</name>
    <name evidence="10" type="ORF">ETB97_007344</name>
</gene>
<evidence type="ECO:0000313" key="10">
    <source>
        <dbReference type="EMBL" id="KAF5864513.1"/>
    </source>
</evidence>
<evidence type="ECO:0000313" key="11">
    <source>
        <dbReference type="Proteomes" id="UP000541154"/>
    </source>
</evidence>
<evidence type="ECO:0000256" key="7">
    <source>
        <dbReference type="SAM" id="Phobius"/>
    </source>
</evidence>
<dbReference type="AlphaFoldDB" id="A0A5N6FPU7"/>
<dbReference type="OrthoDB" id="4682787at2759"/>
<accession>A0A8H6EAB5</accession>
<feature type="region of interest" description="Disordered" evidence="6">
    <location>
        <begin position="269"/>
        <end position="290"/>
    </location>
</feature>
<dbReference type="Proteomes" id="UP000541154">
    <property type="component" value="Unassembled WGS sequence"/>
</dbReference>
<feature type="transmembrane region" description="Helical" evidence="7">
    <location>
        <begin position="162"/>
        <end position="187"/>
    </location>
</feature>
<comment type="subcellular location">
    <subcellularLocation>
        <location evidence="1">Membrane</location>
        <topology evidence="1">Multi-pass membrane protein</topology>
    </subcellularLocation>
</comment>
<accession>A0A5N6FPU7</accession>
<evidence type="ECO:0000256" key="1">
    <source>
        <dbReference type="ARBA" id="ARBA00004141"/>
    </source>
</evidence>
<evidence type="ECO:0000256" key="6">
    <source>
        <dbReference type="SAM" id="MobiDB-lite"/>
    </source>
</evidence>
<dbReference type="InterPro" id="IPR052337">
    <property type="entry name" value="SAT4-like"/>
</dbReference>
<sequence length="346" mass="38768">MLSSERVKAISVLWAMTGLSFIFVPLRLYTRIYILGGLKWDDHVFNLGWVFLLLYTVFCTVAGQHGLGKPVHIVGIDDAAQAMYMDLVGQTFAVLGLALANISLGIFLLRIVIKSWHQITIWIAMVSVSVVSILASIVFWIQRSPLKSIYDPNVAGRTIVPVAPFSILLGVWCTVVDFYFALIPWLFIWELNIKFKEKMTIAISLSLGFIAGICGIIRTIELGGLLSTDYTEDSPTLIIWSAVELAVTLICIGIPTVRPLYRRVIPGSSAKNSPESYKRPNENGESARRFEMPMRNSRGYLHKDDMLATTTSVVRDEEMLGAGFHEENSQYADCIRIRQEVRIETT</sequence>
<feature type="compositionally biased region" description="Basic and acidic residues" evidence="6">
    <location>
        <begin position="276"/>
        <end position="290"/>
    </location>
</feature>
<name>A0A5N6FPU7_PETAA</name>
<dbReference type="InterPro" id="IPR049326">
    <property type="entry name" value="Rhodopsin_dom_fungi"/>
</dbReference>
<keyword evidence="3 7" id="KW-1133">Transmembrane helix</keyword>
<feature type="transmembrane region" description="Helical" evidence="7">
    <location>
        <begin position="12"/>
        <end position="32"/>
    </location>
</feature>
<dbReference type="PANTHER" id="PTHR33048">
    <property type="entry name" value="PTH11-LIKE INTEGRAL MEMBRANE PROTEIN (AFU_ORTHOLOGUE AFUA_5G11245)"/>
    <property type="match status" value="1"/>
</dbReference>
<comment type="similarity">
    <text evidence="5">Belongs to the SAT4 family.</text>
</comment>
<dbReference type="Proteomes" id="UP000326877">
    <property type="component" value="Unassembled WGS sequence"/>
</dbReference>
<dbReference type="GO" id="GO:0016020">
    <property type="term" value="C:membrane"/>
    <property type="evidence" value="ECO:0007669"/>
    <property type="project" value="UniProtKB-SubCell"/>
</dbReference>
<dbReference type="OMA" id="ITIWIAM"/>
<dbReference type="Pfam" id="PF20684">
    <property type="entry name" value="Fung_rhodopsin"/>
    <property type="match status" value="1"/>
</dbReference>
<evidence type="ECO:0000259" key="8">
    <source>
        <dbReference type="Pfam" id="PF20684"/>
    </source>
</evidence>
<feature type="transmembrane region" description="Helical" evidence="7">
    <location>
        <begin position="87"/>
        <end position="109"/>
    </location>
</feature>
<keyword evidence="4 7" id="KW-0472">Membrane</keyword>
<proteinExistence type="inferred from homology"/>
<evidence type="ECO:0000313" key="9">
    <source>
        <dbReference type="EMBL" id="KAE8385324.1"/>
    </source>
</evidence>
<evidence type="ECO:0000256" key="3">
    <source>
        <dbReference type="ARBA" id="ARBA00022989"/>
    </source>
</evidence>
<keyword evidence="11" id="KW-1185">Reference proteome</keyword>
<feature type="transmembrane region" description="Helical" evidence="7">
    <location>
        <begin position="121"/>
        <end position="142"/>
    </location>
</feature>
<keyword evidence="2 7" id="KW-0812">Transmembrane</keyword>
<evidence type="ECO:0000256" key="4">
    <source>
        <dbReference type="ARBA" id="ARBA00023136"/>
    </source>
</evidence>
<reference evidence="9" key="2">
    <citation type="submission" date="2019-04" db="EMBL/GenBank/DDBJ databases">
        <title>Friends and foes A comparative genomics studyof 23 Aspergillus species from section Flavi.</title>
        <authorList>
            <consortium name="DOE Joint Genome Institute"/>
            <person name="Kjaerbolling I."/>
            <person name="Vesth T."/>
            <person name="Frisvad J.C."/>
            <person name="Nybo J.L."/>
            <person name="Theobald S."/>
            <person name="Kildgaard S."/>
            <person name="Isbrandt T."/>
            <person name="Kuo A."/>
            <person name="Sato A."/>
            <person name="Lyhne E.K."/>
            <person name="Kogle M.E."/>
            <person name="Wiebenga A."/>
            <person name="Kun R.S."/>
            <person name="Lubbers R.J."/>
            <person name="Makela M.R."/>
            <person name="Barry K."/>
            <person name="Chovatia M."/>
            <person name="Clum A."/>
            <person name="Daum C."/>
            <person name="Haridas S."/>
            <person name="He G."/>
            <person name="LaButti K."/>
            <person name="Lipzen A."/>
            <person name="Mondo S."/>
            <person name="Riley R."/>
            <person name="Salamov A."/>
            <person name="Simmons B.A."/>
            <person name="Magnuson J.K."/>
            <person name="Henrissat B."/>
            <person name="Mortensen U.H."/>
            <person name="Larsen T.O."/>
            <person name="Devries R.P."/>
            <person name="Grigoriev I.V."/>
            <person name="Machida M."/>
            <person name="Baker S.E."/>
            <person name="Andersen M.R."/>
        </authorList>
    </citation>
    <scope>NUCLEOTIDE SEQUENCE [LARGE SCALE GENOMIC DNA]</scope>
    <source>
        <strain evidence="9">IBT 14317</strain>
    </source>
</reference>
<feature type="domain" description="Rhodopsin" evidence="8">
    <location>
        <begin position="26"/>
        <end position="263"/>
    </location>
</feature>
<dbReference type="EMBL" id="ML735338">
    <property type="protein sequence ID" value="KAE8385324.1"/>
    <property type="molecule type" value="Genomic_DNA"/>
</dbReference>
<feature type="transmembrane region" description="Helical" evidence="7">
    <location>
        <begin position="199"/>
        <end position="218"/>
    </location>
</feature>
<dbReference type="PANTHER" id="PTHR33048:SF93">
    <property type="entry name" value="INTEGRAL MEMBRANE PROTEIN"/>
    <property type="match status" value="1"/>
</dbReference>
<dbReference type="EMBL" id="SPNV01000032">
    <property type="protein sequence ID" value="KAF5864513.1"/>
    <property type="molecule type" value="Genomic_DNA"/>
</dbReference>
<reference evidence="10 11" key="1">
    <citation type="submission" date="2019-04" db="EMBL/GenBank/DDBJ databases">
        <title>Aspergillus burnettii sp. nov., novel species from soil in southeast Queensland.</title>
        <authorList>
            <person name="Gilchrist C.L.M."/>
            <person name="Pitt J.I."/>
            <person name="Lange L."/>
            <person name="Lacey H.J."/>
            <person name="Vuong D."/>
            <person name="Midgley D.J."/>
            <person name="Greenfield P."/>
            <person name="Bradbury M."/>
            <person name="Lacey E."/>
            <person name="Busk P.K."/>
            <person name="Pilgaard B."/>
            <person name="Chooi Y.H."/>
            <person name="Piggott A.M."/>
        </authorList>
    </citation>
    <scope>NUCLEOTIDE SEQUENCE [LARGE SCALE GENOMIC DNA]</scope>
    <source>
        <strain evidence="10 11">FRR 5400</strain>
    </source>
</reference>
<evidence type="ECO:0000256" key="5">
    <source>
        <dbReference type="ARBA" id="ARBA00038359"/>
    </source>
</evidence>
<feature type="transmembrane region" description="Helical" evidence="7">
    <location>
        <begin position="238"/>
        <end position="261"/>
    </location>
</feature>
<accession>A0A5N7BU16</accession>
<organism evidence="9">
    <name type="scientific">Petromyces alliaceus</name>
    <name type="common">Aspergillus alliaceus</name>
    <dbReference type="NCBI Taxonomy" id="209559"/>
    <lineage>
        <taxon>Eukaryota</taxon>
        <taxon>Fungi</taxon>
        <taxon>Dikarya</taxon>
        <taxon>Ascomycota</taxon>
        <taxon>Pezizomycotina</taxon>
        <taxon>Eurotiomycetes</taxon>
        <taxon>Eurotiomycetidae</taxon>
        <taxon>Eurotiales</taxon>
        <taxon>Aspergillaceae</taxon>
        <taxon>Aspergillus</taxon>
        <taxon>Aspergillus subgen. Circumdati</taxon>
    </lineage>
</organism>
<protein>
    <recommendedName>
        <fullName evidence="8">Rhodopsin domain-containing protein</fullName>
    </recommendedName>
</protein>
<feature type="transmembrane region" description="Helical" evidence="7">
    <location>
        <begin position="44"/>
        <end position="67"/>
    </location>
</feature>